<dbReference type="InterPro" id="IPR001867">
    <property type="entry name" value="OmpR/PhoB-type_DNA-bd"/>
</dbReference>
<proteinExistence type="predicted"/>
<gene>
    <name evidence="4" type="ORF">GCM10007898_45330</name>
</gene>
<dbReference type="PROSITE" id="PS51755">
    <property type="entry name" value="OMPR_PHOB"/>
    <property type="match status" value="1"/>
</dbReference>
<dbReference type="SUPFAM" id="SSF46894">
    <property type="entry name" value="C-terminal effector domain of the bipartite response regulators"/>
    <property type="match status" value="1"/>
</dbReference>
<organism evidence="4 5">
    <name type="scientific">Dyella flagellata</name>
    <dbReference type="NCBI Taxonomy" id="1867833"/>
    <lineage>
        <taxon>Bacteria</taxon>
        <taxon>Pseudomonadati</taxon>
        <taxon>Pseudomonadota</taxon>
        <taxon>Gammaproteobacteria</taxon>
        <taxon>Lysobacterales</taxon>
        <taxon>Rhodanobacteraceae</taxon>
        <taxon>Dyella</taxon>
    </lineage>
</organism>
<accession>A0ABQ5XHX8</accession>
<dbReference type="InterPro" id="IPR049052">
    <property type="entry name" value="nSTAND1"/>
</dbReference>
<comment type="caution">
    <text evidence="4">The sequence shown here is derived from an EMBL/GenBank/DDBJ whole genome shotgun (WGS) entry which is preliminary data.</text>
</comment>
<dbReference type="Pfam" id="PF20703">
    <property type="entry name" value="nSTAND1"/>
    <property type="match status" value="1"/>
</dbReference>
<dbReference type="InterPro" id="IPR016032">
    <property type="entry name" value="Sig_transdc_resp-reg_C-effctor"/>
</dbReference>
<dbReference type="InterPro" id="IPR027417">
    <property type="entry name" value="P-loop_NTPase"/>
</dbReference>
<name>A0ABQ5XHX8_9GAMM</name>
<dbReference type="SUPFAM" id="SSF48452">
    <property type="entry name" value="TPR-like"/>
    <property type="match status" value="2"/>
</dbReference>
<dbReference type="InterPro" id="IPR011990">
    <property type="entry name" value="TPR-like_helical_dom_sf"/>
</dbReference>
<reference evidence="5" key="1">
    <citation type="journal article" date="2019" name="Int. J. Syst. Evol. Microbiol.">
        <title>The Global Catalogue of Microorganisms (GCM) 10K type strain sequencing project: providing services to taxonomists for standard genome sequencing and annotation.</title>
        <authorList>
            <consortium name="The Broad Institute Genomics Platform"/>
            <consortium name="The Broad Institute Genome Sequencing Center for Infectious Disease"/>
            <person name="Wu L."/>
            <person name="Ma J."/>
        </authorList>
    </citation>
    <scope>NUCLEOTIDE SEQUENCE [LARGE SCALE GENOMIC DNA]</scope>
    <source>
        <strain evidence="5">NBRC 111981</strain>
    </source>
</reference>
<keyword evidence="1 2" id="KW-0238">DNA-binding</keyword>
<dbReference type="InterPro" id="IPR036388">
    <property type="entry name" value="WH-like_DNA-bd_sf"/>
</dbReference>
<dbReference type="Gene3D" id="1.25.40.10">
    <property type="entry name" value="Tetratricopeptide repeat domain"/>
    <property type="match status" value="1"/>
</dbReference>
<feature type="DNA-binding region" description="OmpR/PhoB-type" evidence="2">
    <location>
        <begin position="3"/>
        <end position="101"/>
    </location>
</feature>
<evidence type="ECO:0000313" key="5">
    <source>
        <dbReference type="Proteomes" id="UP001156627"/>
    </source>
</evidence>
<dbReference type="Proteomes" id="UP001156627">
    <property type="component" value="Unassembled WGS sequence"/>
</dbReference>
<evidence type="ECO:0000256" key="1">
    <source>
        <dbReference type="ARBA" id="ARBA00023125"/>
    </source>
</evidence>
<dbReference type="EMBL" id="BSOA01000053">
    <property type="protein sequence ID" value="GLQ90957.1"/>
    <property type="molecule type" value="Genomic_DNA"/>
</dbReference>
<dbReference type="Gene3D" id="3.40.50.300">
    <property type="entry name" value="P-loop containing nucleotide triphosphate hydrolases"/>
    <property type="match status" value="1"/>
</dbReference>
<dbReference type="Pfam" id="PF00486">
    <property type="entry name" value="Trans_reg_C"/>
    <property type="match status" value="1"/>
</dbReference>
<dbReference type="PANTHER" id="PTHR47691:SF3">
    <property type="entry name" value="HTH-TYPE TRANSCRIPTIONAL REGULATOR RV0890C-RELATED"/>
    <property type="match status" value="1"/>
</dbReference>
<protein>
    <submittedName>
        <fullName evidence="4">Transcriptional regulator</fullName>
    </submittedName>
</protein>
<evidence type="ECO:0000259" key="3">
    <source>
        <dbReference type="PROSITE" id="PS51755"/>
    </source>
</evidence>
<dbReference type="CDD" id="cd00383">
    <property type="entry name" value="trans_reg_C"/>
    <property type="match status" value="1"/>
</dbReference>
<dbReference type="SMART" id="SM00862">
    <property type="entry name" value="Trans_reg_C"/>
    <property type="match status" value="1"/>
</dbReference>
<dbReference type="SUPFAM" id="SSF52540">
    <property type="entry name" value="P-loop containing nucleoside triphosphate hydrolases"/>
    <property type="match status" value="1"/>
</dbReference>
<dbReference type="Gene3D" id="1.10.10.10">
    <property type="entry name" value="Winged helix-like DNA-binding domain superfamily/Winged helix DNA-binding domain"/>
    <property type="match status" value="1"/>
</dbReference>
<keyword evidence="5" id="KW-1185">Reference proteome</keyword>
<sequence>MNAKDFHFGGWLVEPSTCTLCRDGERVQIEPRAMDVLVTLCGQAGQIFSADELLRRCWPGVIVGENQVHKAITQLRRALGDNAGQPAYIENVRKRGYRTLALVSLAPGGATPVNSKGWSTGSPYVGLDAFGAEHASVFFGRDAAIRQLHAAVLAQGQTDRALVLVLGPSGCGKTSLIQAGLLPTLSRYDEKIQAVASTILDLGGIGDTNPLTALGAALIDLEIDGKPLLEGHSADGLGMKLLQTPDAVLGALRHFNARHPQARAVLFVDRLEAIFSPTVADTQRQQFLAILDVLARTGALIVIAACRNDFYPHIAKQPLLMEARATGGHFDLHPPSRAEIAQMIRLPAETAGLRFGIDDITRARLDDLLCEDAANSPDALPLMQYTLQELYLQRDKTGNLTIEAYRSLGGIEGALGRRADTTLASLPEAVRSTLPRILSLLVTLSANDDAVSGHHAPWSILQNEAEHSLVNALVEQRLFVSLIADEQPVFGVAHEALLRQWPRVAEWITAHRQALRLRSRIEALSRQWLGDNRHVHRLLPRGRQLEEARDLVNQATIPLSEDVRTFIAASVRRMKHAERLRLVAIACFALLGLLAGSFGLIAHRASIVAKQHQREAEGLMGYMLGDLADKLRPLGKLDLLDGVGNKALYYLRQQRPDALSPAARQQQARALQTIAEVEYAHGNPNSAHDALIQAKALLESNLAQGLESAQLLKDLGADAFWLGQIKLDQDDFNGAEQYFRQYQYYAERMSAREPDNVDAWIEVSYARNSLGSVAQERGDDARAASEFEASIQLKRKALARHPDDHNLRAYLADSLVWAATVRRANGDLQQALSLYQQGQMELRTLQQSAPEEYQWSYRLVLALEEHAGLLIDMGKDQEADTDLHLAEPLIHGLLQHDAKNQVWQSAALQEYLLKDALLAESGQFQQAITGDLAAAKKLSTLTRLNPKNEDWRTLEALAHANAAYASLRLNQPTEAYAQVDAGLDIINNRGNTADGDIDQKQYHTSWIMLRAQAERAIGNQGASLKDCRQVLDLTSDTFAHNRRDYRAMASTALAYLCLEQHDKAAPIMRQLAEYGYRNGNYLHAVNTASSNH</sequence>
<evidence type="ECO:0000313" key="4">
    <source>
        <dbReference type="EMBL" id="GLQ90957.1"/>
    </source>
</evidence>
<feature type="domain" description="OmpR/PhoB-type" evidence="3">
    <location>
        <begin position="3"/>
        <end position="101"/>
    </location>
</feature>
<dbReference type="RefSeq" id="WP_284334371.1">
    <property type="nucleotide sequence ID" value="NZ_BSOA01000053.1"/>
</dbReference>
<evidence type="ECO:0000256" key="2">
    <source>
        <dbReference type="PROSITE-ProRule" id="PRU01091"/>
    </source>
</evidence>
<dbReference type="PANTHER" id="PTHR47691">
    <property type="entry name" value="REGULATOR-RELATED"/>
    <property type="match status" value="1"/>
</dbReference>